<comment type="caution">
    <text evidence="3">The sequence shown here is derived from an EMBL/GenBank/DDBJ whole genome shotgun (WGS) entry which is preliminary data.</text>
</comment>
<evidence type="ECO:0000313" key="3">
    <source>
        <dbReference type="EMBL" id="ORX47102.1"/>
    </source>
</evidence>
<proteinExistence type="predicted"/>
<dbReference type="EMBL" id="MCFH01000032">
    <property type="protein sequence ID" value="ORX47102.1"/>
    <property type="molecule type" value="Genomic_DNA"/>
</dbReference>
<organism evidence="3 4">
    <name type="scientific">Piromyces finnis</name>
    <dbReference type="NCBI Taxonomy" id="1754191"/>
    <lineage>
        <taxon>Eukaryota</taxon>
        <taxon>Fungi</taxon>
        <taxon>Fungi incertae sedis</taxon>
        <taxon>Chytridiomycota</taxon>
        <taxon>Chytridiomycota incertae sedis</taxon>
        <taxon>Neocallimastigomycetes</taxon>
        <taxon>Neocallimastigales</taxon>
        <taxon>Neocallimastigaceae</taxon>
        <taxon>Piromyces</taxon>
    </lineage>
</organism>
<evidence type="ECO:0000256" key="2">
    <source>
        <dbReference type="SAM" id="Phobius"/>
    </source>
</evidence>
<feature type="compositionally biased region" description="Basic and acidic residues" evidence="1">
    <location>
        <begin position="546"/>
        <end position="562"/>
    </location>
</feature>
<feature type="compositionally biased region" description="Low complexity" evidence="1">
    <location>
        <begin position="334"/>
        <end position="351"/>
    </location>
</feature>
<name>A0A1Y1V4H5_9FUNG</name>
<dbReference type="AlphaFoldDB" id="A0A1Y1V4H5"/>
<feature type="compositionally biased region" description="Polar residues" evidence="1">
    <location>
        <begin position="55"/>
        <end position="94"/>
    </location>
</feature>
<protein>
    <submittedName>
        <fullName evidence="3">Uncharacterized protein</fullName>
    </submittedName>
</protein>
<feature type="transmembrane region" description="Helical" evidence="2">
    <location>
        <begin position="123"/>
        <end position="144"/>
    </location>
</feature>
<evidence type="ECO:0000313" key="4">
    <source>
        <dbReference type="Proteomes" id="UP000193719"/>
    </source>
</evidence>
<dbReference type="OrthoDB" id="2154575at2759"/>
<feature type="region of interest" description="Disordered" evidence="1">
    <location>
        <begin position="382"/>
        <end position="428"/>
    </location>
</feature>
<keyword evidence="2" id="KW-0812">Transmembrane</keyword>
<keyword evidence="4" id="KW-1185">Reference proteome</keyword>
<feature type="compositionally biased region" description="Low complexity" evidence="1">
    <location>
        <begin position="1"/>
        <end position="20"/>
    </location>
</feature>
<feature type="region of interest" description="Disordered" evidence="1">
    <location>
        <begin position="1"/>
        <end position="94"/>
    </location>
</feature>
<accession>A0A1Y1V4H5</accession>
<feature type="region of interest" description="Disordered" evidence="1">
    <location>
        <begin position="540"/>
        <end position="572"/>
    </location>
</feature>
<dbReference type="STRING" id="1754191.A0A1Y1V4H5"/>
<dbReference type="Proteomes" id="UP000193719">
    <property type="component" value="Unassembled WGS sequence"/>
</dbReference>
<feature type="region of interest" description="Disordered" evidence="1">
    <location>
        <begin position="313"/>
        <end position="351"/>
    </location>
</feature>
<keyword evidence="2" id="KW-1133">Transmembrane helix</keyword>
<keyword evidence="2" id="KW-0472">Membrane</keyword>
<sequence length="742" mass="82853">MDFSNSINDDINNIPNDESNQVVVSTPNDTEPEPETPKVIQTPTHPIPDYYDENQIPTTDTTLNTNIDPNANTNIDSNTTVSEQNTSTIQTESKTTINPSKITNDVNKPISNNDQKSPVNSTVAIGIGSVVALLVIAVIAFVFLKKKKNNRHTDQTESEKDDSFYQINSEFLKTDNHITLPFNENTTEIISESAFYKNNSALFDNQNDNFNTKNDIAVDKKSVQKQISNESNKYCIDLNFETPSLDLAFPKPVLKNNLSNDWLNHFNNTTIDNKEMSKSKYITNNVICSPEKTLATEEISKIGDDIASKIEQENKNEKVRSEATTLGENKRLKSPTPISTGGSSSSLNSKGKASLDEIINYTSPPPQTTITPKSILKKNSIRSYNGSPLTRNTSSRKTTIGHSGINTENKNSNGNMSVDNMSRSGSLSQSLIGTEDEIGSFKSLGRGNTVNTMNSIATTASNMTGVKIPPLLTAFHHALPTPPTPKSTKFFGPDGELLPGQIINDKLMVPDVLNDAMERHDIHIKQDAKNFPNSYCTIRRKNRNSKTNEDDISKKQDLEGKNLGHNRNQSQDFVYGNGDKLALFNTKSSYNRQEYNTKENHQNNMISKYANQKPPLSNNANNLHYSKTLPRNFNSSKKFNENENGIPTKKVPQQNSYNIEEERTKLLNAMNGNEVFNHHVKRNSMEAEFLIQNANVSLTCFEEDLLKNSITEKDKLMDINSVISILREERSLLNQIALETPK</sequence>
<reference evidence="3 4" key="2">
    <citation type="submission" date="2016-08" db="EMBL/GenBank/DDBJ databases">
        <title>Pervasive Adenine N6-methylation of Active Genes in Fungi.</title>
        <authorList>
            <consortium name="DOE Joint Genome Institute"/>
            <person name="Mondo S.J."/>
            <person name="Dannebaum R.O."/>
            <person name="Kuo R.C."/>
            <person name="Labutti K."/>
            <person name="Haridas S."/>
            <person name="Kuo A."/>
            <person name="Salamov A."/>
            <person name="Ahrendt S.R."/>
            <person name="Lipzen A."/>
            <person name="Sullivan W."/>
            <person name="Andreopoulos W.B."/>
            <person name="Clum A."/>
            <person name="Lindquist E."/>
            <person name="Daum C."/>
            <person name="Ramamoorthy G.K."/>
            <person name="Gryganskyi A."/>
            <person name="Culley D."/>
            <person name="Magnuson J.K."/>
            <person name="James T.Y."/>
            <person name="O'Malley M.A."/>
            <person name="Stajich J.E."/>
            <person name="Spatafora J.W."/>
            <person name="Visel A."/>
            <person name="Grigoriev I.V."/>
        </authorList>
    </citation>
    <scope>NUCLEOTIDE SEQUENCE [LARGE SCALE GENOMIC DNA]</scope>
    <source>
        <strain evidence="4">finn</strain>
    </source>
</reference>
<evidence type="ECO:0000256" key="1">
    <source>
        <dbReference type="SAM" id="MobiDB-lite"/>
    </source>
</evidence>
<gene>
    <name evidence="3" type="ORF">BCR36DRAFT_584912</name>
</gene>
<reference evidence="3 4" key="1">
    <citation type="submission" date="2016-08" db="EMBL/GenBank/DDBJ databases">
        <title>Genomes of anaerobic fungi encode conserved fungal cellulosomes for biomass hydrolysis.</title>
        <authorList>
            <consortium name="DOE Joint Genome Institute"/>
            <person name="Haitjema C.H."/>
            <person name="Gilmore S.P."/>
            <person name="Henske J.K."/>
            <person name="Solomon K.V."/>
            <person name="De Groot R."/>
            <person name="Kuo A."/>
            <person name="Mondo S.J."/>
            <person name="Salamov A.A."/>
            <person name="Labutti K."/>
            <person name="Zhao Z."/>
            <person name="Chiniquy J."/>
            <person name="Barry K."/>
            <person name="Brewer H.M."/>
            <person name="Purvine S.O."/>
            <person name="Wright A.T."/>
            <person name="Boxma B."/>
            <person name="Van Alen T."/>
            <person name="Hackstein J.H."/>
            <person name="Baker S.E."/>
            <person name="Grigoriev I.V."/>
            <person name="O'Malley M.A."/>
        </authorList>
    </citation>
    <scope>NUCLEOTIDE SEQUENCE [LARGE SCALE GENOMIC DNA]</scope>
    <source>
        <strain evidence="4">finn</strain>
    </source>
</reference>